<keyword evidence="4 6" id="KW-1133">Transmembrane helix</keyword>
<feature type="transmembrane region" description="Helical" evidence="6">
    <location>
        <begin position="260"/>
        <end position="282"/>
    </location>
</feature>
<dbReference type="GO" id="GO:0005886">
    <property type="term" value="C:plasma membrane"/>
    <property type="evidence" value="ECO:0007669"/>
    <property type="project" value="UniProtKB-SubCell"/>
</dbReference>
<feature type="transmembrane region" description="Helical" evidence="6">
    <location>
        <begin position="218"/>
        <end position="240"/>
    </location>
</feature>
<keyword evidence="5 6" id="KW-0472">Membrane</keyword>
<dbReference type="PANTHER" id="PTHR30250:SF26">
    <property type="entry name" value="PSMA PROTEIN"/>
    <property type="match status" value="1"/>
</dbReference>
<dbReference type="STRING" id="665118.SAMN02983003_0728"/>
<feature type="transmembrane region" description="Helical" evidence="6">
    <location>
        <begin position="36"/>
        <end position="58"/>
    </location>
</feature>
<accession>A0A1K2HU05</accession>
<feature type="transmembrane region" description="Helical" evidence="6">
    <location>
        <begin position="182"/>
        <end position="206"/>
    </location>
</feature>
<evidence type="ECO:0000313" key="7">
    <source>
        <dbReference type="EMBL" id="SFZ81850.1"/>
    </source>
</evidence>
<evidence type="ECO:0000256" key="5">
    <source>
        <dbReference type="ARBA" id="ARBA00023136"/>
    </source>
</evidence>
<feature type="transmembrane region" description="Helical" evidence="6">
    <location>
        <begin position="432"/>
        <end position="453"/>
    </location>
</feature>
<reference evidence="7 8" key="1">
    <citation type="submission" date="2016-11" db="EMBL/GenBank/DDBJ databases">
        <authorList>
            <person name="Jaros S."/>
            <person name="Januszkiewicz K."/>
            <person name="Wedrychowicz H."/>
        </authorList>
    </citation>
    <scope>NUCLEOTIDE SEQUENCE [LARGE SCALE GENOMIC DNA]</scope>
    <source>
        <strain evidence="7 8">ATCC 23634</strain>
    </source>
</reference>
<feature type="transmembrane region" description="Helical" evidence="6">
    <location>
        <begin position="86"/>
        <end position="111"/>
    </location>
</feature>
<dbReference type="InterPro" id="IPR050833">
    <property type="entry name" value="Poly_Biosynth_Transport"/>
</dbReference>
<feature type="transmembrane region" description="Helical" evidence="6">
    <location>
        <begin position="303"/>
        <end position="324"/>
    </location>
</feature>
<evidence type="ECO:0000256" key="4">
    <source>
        <dbReference type="ARBA" id="ARBA00022989"/>
    </source>
</evidence>
<name>A0A1K2HU05_9HYPH</name>
<organism evidence="7 8">
    <name type="scientific">Devosia enhydra</name>
    <dbReference type="NCBI Taxonomy" id="665118"/>
    <lineage>
        <taxon>Bacteria</taxon>
        <taxon>Pseudomonadati</taxon>
        <taxon>Pseudomonadota</taxon>
        <taxon>Alphaproteobacteria</taxon>
        <taxon>Hyphomicrobiales</taxon>
        <taxon>Devosiaceae</taxon>
        <taxon>Devosia</taxon>
    </lineage>
</organism>
<feature type="transmembrane region" description="Helical" evidence="6">
    <location>
        <begin position="156"/>
        <end position="176"/>
    </location>
</feature>
<feature type="transmembrane region" description="Helical" evidence="6">
    <location>
        <begin position="465"/>
        <end position="486"/>
    </location>
</feature>
<sequence length="503" mass="53455">MLRVNLIANFLGQGWSALMQLAFVPVYIQFLGIEAYGLVGFFTVLHLMVALLDGGILATVNRTMARFTGGQGTAEEVRDLLRSAEFVLAGFCTLAAIVIALASGFIAGGWLQPGSLSHQSVQLSVMLMGVVVALRVMEGIYRASIIGLQRQVRFNVVYAFIVTLRNGGAALVVALISPTIEAFFIFQVIAGIVSIAVLFGFAVGALPKATRRGRFSWPVLKAAAPFAFGVFLISGTYMLYSQADKLLLPRLVGLADYGHYALASLATMALILVSGPLSISVIPRMNQLVARSDMVNLRYTFHLVSQLKCALLGTAALVLAAFAQPALTLWTGQADVAAATAPILTILVIGQLVHSFTGMPNQLRVSFGETRLNRRVNMLGLVLIVPGVVLGATVAGVTGAAIAAALTSCAMFLVVARFGFDDSLPDLRRQYLRDDIVLPLAAAGAVTLAWRWALPDDLMQGWPALPLFALVSATTLVAALAAAPACRQAAAQEISRLRKRAGR</sequence>
<gene>
    <name evidence="7" type="ORF">SAMN02983003_0728</name>
</gene>
<feature type="transmembrane region" description="Helical" evidence="6">
    <location>
        <begin position="376"/>
        <end position="395"/>
    </location>
</feature>
<proteinExistence type="predicted"/>
<evidence type="ECO:0000313" key="8">
    <source>
        <dbReference type="Proteomes" id="UP000183447"/>
    </source>
</evidence>
<evidence type="ECO:0000256" key="2">
    <source>
        <dbReference type="ARBA" id="ARBA00022475"/>
    </source>
</evidence>
<feature type="transmembrane region" description="Helical" evidence="6">
    <location>
        <begin position="336"/>
        <end position="356"/>
    </location>
</feature>
<evidence type="ECO:0000256" key="3">
    <source>
        <dbReference type="ARBA" id="ARBA00022692"/>
    </source>
</evidence>
<dbReference type="AlphaFoldDB" id="A0A1K2HU05"/>
<protein>
    <submittedName>
        <fullName evidence="7">Membrane protein involved in the export of O-antigen and teichoic acid</fullName>
    </submittedName>
</protein>
<keyword evidence="3 6" id="KW-0812">Transmembrane</keyword>
<dbReference type="Proteomes" id="UP000183447">
    <property type="component" value="Unassembled WGS sequence"/>
</dbReference>
<dbReference type="OrthoDB" id="4688147at2"/>
<dbReference type="RefSeq" id="WP_072339093.1">
    <property type="nucleotide sequence ID" value="NZ_FPKU01000001.1"/>
</dbReference>
<comment type="subcellular location">
    <subcellularLocation>
        <location evidence="1">Cell membrane</location>
        <topology evidence="1">Multi-pass membrane protein</topology>
    </subcellularLocation>
</comment>
<feature type="transmembrane region" description="Helical" evidence="6">
    <location>
        <begin position="123"/>
        <end position="144"/>
    </location>
</feature>
<keyword evidence="2" id="KW-1003">Cell membrane</keyword>
<feature type="transmembrane region" description="Helical" evidence="6">
    <location>
        <begin position="7"/>
        <end position="30"/>
    </location>
</feature>
<dbReference type="PANTHER" id="PTHR30250">
    <property type="entry name" value="PST FAMILY PREDICTED COLANIC ACID TRANSPORTER"/>
    <property type="match status" value="1"/>
</dbReference>
<dbReference type="EMBL" id="FPKU01000001">
    <property type="protein sequence ID" value="SFZ81850.1"/>
    <property type="molecule type" value="Genomic_DNA"/>
</dbReference>
<evidence type="ECO:0000256" key="6">
    <source>
        <dbReference type="SAM" id="Phobius"/>
    </source>
</evidence>
<evidence type="ECO:0000256" key="1">
    <source>
        <dbReference type="ARBA" id="ARBA00004651"/>
    </source>
</evidence>
<keyword evidence="8" id="KW-1185">Reference proteome</keyword>
<feature type="transmembrane region" description="Helical" evidence="6">
    <location>
        <begin position="401"/>
        <end position="420"/>
    </location>
</feature>